<reference evidence="1" key="2">
    <citation type="submission" date="2020-11" db="EMBL/GenBank/DDBJ databases">
        <authorList>
            <person name="McCartney M.A."/>
            <person name="Auch B."/>
            <person name="Kono T."/>
            <person name="Mallez S."/>
            <person name="Becker A."/>
            <person name="Gohl D.M."/>
            <person name="Silverstein K.A.T."/>
            <person name="Koren S."/>
            <person name="Bechman K.B."/>
            <person name="Herman A."/>
            <person name="Abrahante J.E."/>
            <person name="Garbe J."/>
        </authorList>
    </citation>
    <scope>NUCLEOTIDE SEQUENCE</scope>
    <source>
        <strain evidence="1">Duluth1</strain>
        <tissue evidence="1">Whole animal</tissue>
    </source>
</reference>
<evidence type="ECO:0000313" key="1">
    <source>
        <dbReference type="EMBL" id="KAH3790048.1"/>
    </source>
</evidence>
<comment type="caution">
    <text evidence="1">The sequence shown here is derived from an EMBL/GenBank/DDBJ whole genome shotgun (WGS) entry which is preliminary data.</text>
</comment>
<reference evidence="1" key="1">
    <citation type="journal article" date="2019" name="bioRxiv">
        <title>The Genome of the Zebra Mussel, Dreissena polymorpha: A Resource for Invasive Species Research.</title>
        <authorList>
            <person name="McCartney M.A."/>
            <person name="Auch B."/>
            <person name="Kono T."/>
            <person name="Mallez S."/>
            <person name="Zhang Y."/>
            <person name="Obille A."/>
            <person name="Becker A."/>
            <person name="Abrahante J.E."/>
            <person name="Garbe J."/>
            <person name="Badalamenti J.P."/>
            <person name="Herman A."/>
            <person name="Mangelson H."/>
            <person name="Liachko I."/>
            <person name="Sullivan S."/>
            <person name="Sone E.D."/>
            <person name="Koren S."/>
            <person name="Silverstein K.A.T."/>
            <person name="Beckman K.B."/>
            <person name="Gohl D.M."/>
        </authorList>
    </citation>
    <scope>NUCLEOTIDE SEQUENCE</scope>
    <source>
        <strain evidence="1">Duluth1</strain>
        <tissue evidence="1">Whole animal</tissue>
    </source>
</reference>
<sequence length="50" mass="5348">MRAEVAMLTRNVVIRGAMEAVCPQNNGNCNDSIVNGLDTFGAHIKVSTTK</sequence>
<organism evidence="1 2">
    <name type="scientific">Dreissena polymorpha</name>
    <name type="common">Zebra mussel</name>
    <name type="synonym">Mytilus polymorpha</name>
    <dbReference type="NCBI Taxonomy" id="45954"/>
    <lineage>
        <taxon>Eukaryota</taxon>
        <taxon>Metazoa</taxon>
        <taxon>Spiralia</taxon>
        <taxon>Lophotrochozoa</taxon>
        <taxon>Mollusca</taxon>
        <taxon>Bivalvia</taxon>
        <taxon>Autobranchia</taxon>
        <taxon>Heteroconchia</taxon>
        <taxon>Euheterodonta</taxon>
        <taxon>Imparidentia</taxon>
        <taxon>Neoheterodontei</taxon>
        <taxon>Myida</taxon>
        <taxon>Dreissenoidea</taxon>
        <taxon>Dreissenidae</taxon>
        <taxon>Dreissena</taxon>
    </lineage>
</organism>
<keyword evidence="2" id="KW-1185">Reference proteome</keyword>
<dbReference type="AlphaFoldDB" id="A0A9D4F2X9"/>
<dbReference type="EMBL" id="JAIWYP010000008">
    <property type="protein sequence ID" value="KAH3790048.1"/>
    <property type="molecule type" value="Genomic_DNA"/>
</dbReference>
<dbReference type="Proteomes" id="UP000828390">
    <property type="component" value="Unassembled WGS sequence"/>
</dbReference>
<evidence type="ECO:0000313" key="2">
    <source>
        <dbReference type="Proteomes" id="UP000828390"/>
    </source>
</evidence>
<accession>A0A9D4F2X9</accession>
<name>A0A9D4F2X9_DREPO</name>
<gene>
    <name evidence="1" type="ORF">DPMN_168243</name>
</gene>
<protein>
    <submittedName>
        <fullName evidence="1">Uncharacterized protein</fullName>
    </submittedName>
</protein>
<proteinExistence type="predicted"/>